<dbReference type="PANTHER" id="PTHR35176">
    <property type="entry name" value="HEME OXYGENASE HI_0854-RELATED"/>
    <property type="match status" value="1"/>
</dbReference>
<dbReference type="GO" id="GO:0070967">
    <property type="term" value="F:coenzyme F420 binding"/>
    <property type="evidence" value="ECO:0007669"/>
    <property type="project" value="TreeGrafter"/>
</dbReference>
<dbReference type="GO" id="GO:0005829">
    <property type="term" value="C:cytosol"/>
    <property type="evidence" value="ECO:0007669"/>
    <property type="project" value="TreeGrafter"/>
</dbReference>
<dbReference type="GO" id="GO:0016627">
    <property type="term" value="F:oxidoreductase activity, acting on the CH-CH group of donors"/>
    <property type="evidence" value="ECO:0007669"/>
    <property type="project" value="TreeGrafter"/>
</dbReference>
<evidence type="ECO:0000256" key="1">
    <source>
        <dbReference type="ARBA" id="ARBA00023002"/>
    </source>
</evidence>
<dbReference type="InterPro" id="IPR019920">
    <property type="entry name" value="F420-binding_dom_put"/>
</dbReference>
<name>A0A543CD31_9ACTN</name>
<comment type="caution">
    <text evidence="3">The sequence shown here is derived from an EMBL/GenBank/DDBJ whole genome shotgun (WGS) entry which is preliminary data.</text>
</comment>
<dbReference type="InterPro" id="IPR052019">
    <property type="entry name" value="F420H2_bilvrd_red/Heme_oxyg"/>
</dbReference>
<keyword evidence="1" id="KW-0560">Oxidoreductase</keyword>
<feature type="domain" description="Pyridoxamine 5'-phosphate oxidase N-terminal" evidence="2">
    <location>
        <begin position="6"/>
        <end position="131"/>
    </location>
</feature>
<sequence length="137" mass="14818">MIVTILNDAVRKLLDDPNLAVLATINSDGSPQTSVVWVGRDGDDVLISSAAGRRKDKNLRRDPRVSLSVIDKDDPLQYAEIRGTATVTEDVGRRLAVALAENYEGPGAGQEYLDLPPEIVRVVVRITPQHVAGYAAD</sequence>
<dbReference type="AlphaFoldDB" id="A0A543CD31"/>
<protein>
    <submittedName>
        <fullName evidence="3">PPOX class probable F420-dependent enzyme</fullName>
    </submittedName>
</protein>
<organism evidence="3 4">
    <name type="scientific">Actinoallomurus bryophytorum</name>
    <dbReference type="NCBI Taxonomy" id="1490222"/>
    <lineage>
        <taxon>Bacteria</taxon>
        <taxon>Bacillati</taxon>
        <taxon>Actinomycetota</taxon>
        <taxon>Actinomycetes</taxon>
        <taxon>Streptosporangiales</taxon>
        <taxon>Thermomonosporaceae</taxon>
        <taxon>Actinoallomurus</taxon>
    </lineage>
</organism>
<dbReference type="InterPro" id="IPR012349">
    <property type="entry name" value="Split_barrel_FMN-bd"/>
</dbReference>
<dbReference type="Proteomes" id="UP000316096">
    <property type="component" value="Unassembled WGS sequence"/>
</dbReference>
<dbReference type="EMBL" id="VFOZ01000001">
    <property type="protein sequence ID" value="TQL94981.1"/>
    <property type="molecule type" value="Genomic_DNA"/>
</dbReference>
<dbReference type="SUPFAM" id="SSF50475">
    <property type="entry name" value="FMN-binding split barrel"/>
    <property type="match status" value="1"/>
</dbReference>
<evidence type="ECO:0000259" key="2">
    <source>
        <dbReference type="Pfam" id="PF01243"/>
    </source>
</evidence>
<dbReference type="Pfam" id="PF01243">
    <property type="entry name" value="PNPOx_N"/>
    <property type="match status" value="1"/>
</dbReference>
<proteinExistence type="predicted"/>
<dbReference type="NCBIfam" id="TIGR03618">
    <property type="entry name" value="Rv1155_F420"/>
    <property type="match status" value="1"/>
</dbReference>
<evidence type="ECO:0000313" key="4">
    <source>
        <dbReference type="Proteomes" id="UP000316096"/>
    </source>
</evidence>
<dbReference type="InterPro" id="IPR011576">
    <property type="entry name" value="Pyridox_Oxase_N"/>
</dbReference>
<gene>
    <name evidence="3" type="ORF">FB559_0471</name>
</gene>
<dbReference type="PANTHER" id="PTHR35176:SF6">
    <property type="entry name" value="HEME OXYGENASE HI_0854-RELATED"/>
    <property type="match status" value="1"/>
</dbReference>
<reference evidence="3 4" key="1">
    <citation type="submission" date="2019-06" db="EMBL/GenBank/DDBJ databases">
        <title>Sequencing the genomes of 1000 actinobacteria strains.</title>
        <authorList>
            <person name="Klenk H.-P."/>
        </authorList>
    </citation>
    <scope>NUCLEOTIDE SEQUENCE [LARGE SCALE GENOMIC DNA]</scope>
    <source>
        <strain evidence="3 4">DSM 102200</strain>
    </source>
</reference>
<accession>A0A543CD31</accession>
<dbReference type="Gene3D" id="2.30.110.10">
    <property type="entry name" value="Electron Transport, Fmn-binding Protein, Chain A"/>
    <property type="match status" value="1"/>
</dbReference>
<evidence type="ECO:0000313" key="3">
    <source>
        <dbReference type="EMBL" id="TQL94981.1"/>
    </source>
</evidence>
<keyword evidence="4" id="KW-1185">Reference proteome</keyword>